<comment type="caution">
    <text evidence="1">The sequence shown here is derived from an EMBL/GenBank/DDBJ whole genome shotgun (WGS) entry which is preliminary data.</text>
</comment>
<reference evidence="1" key="1">
    <citation type="submission" date="2021-01" db="EMBL/GenBank/DDBJ databases">
        <title>Whole genome shotgun sequence of Actinoplanes cyaneus NBRC 14990.</title>
        <authorList>
            <person name="Komaki H."/>
            <person name="Tamura T."/>
        </authorList>
    </citation>
    <scope>NUCLEOTIDE SEQUENCE</scope>
    <source>
        <strain evidence="1">NBRC 14990</strain>
    </source>
</reference>
<evidence type="ECO:0000313" key="2">
    <source>
        <dbReference type="Proteomes" id="UP000619479"/>
    </source>
</evidence>
<dbReference type="AlphaFoldDB" id="A0A919IMJ1"/>
<organism evidence="1 2">
    <name type="scientific">Actinoplanes cyaneus</name>
    <dbReference type="NCBI Taxonomy" id="52696"/>
    <lineage>
        <taxon>Bacteria</taxon>
        <taxon>Bacillati</taxon>
        <taxon>Actinomycetota</taxon>
        <taxon>Actinomycetes</taxon>
        <taxon>Micromonosporales</taxon>
        <taxon>Micromonosporaceae</taxon>
        <taxon>Actinoplanes</taxon>
    </lineage>
</organism>
<dbReference type="RefSeq" id="WP_203745889.1">
    <property type="nucleotide sequence ID" value="NZ_BAAAUC010000008.1"/>
</dbReference>
<name>A0A919IMJ1_9ACTN</name>
<dbReference type="EMBL" id="BOMH01000041">
    <property type="protein sequence ID" value="GID67786.1"/>
    <property type="molecule type" value="Genomic_DNA"/>
</dbReference>
<keyword evidence="2" id="KW-1185">Reference proteome</keyword>
<gene>
    <name evidence="1" type="ORF">Acy02nite_56670</name>
</gene>
<evidence type="ECO:0000313" key="1">
    <source>
        <dbReference type="EMBL" id="GID67786.1"/>
    </source>
</evidence>
<protein>
    <submittedName>
        <fullName evidence="1">Uncharacterized protein</fullName>
    </submittedName>
</protein>
<dbReference type="Proteomes" id="UP000619479">
    <property type="component" value="Unassembled WGS sequence"/>
</dbReference>
<accession>A0A919IMJ1</accession>
<sequence>MTEVVTHVDAAPAQVSAALQAVPLPLVLANVRHEALVEHTGDGRTRMTQRIAGGRDFLVPYLQLQAGRIMEHAEATARVDRAGLALVLHAVAAEAGGTGREWHRIAGPALAAGGDWPALAELAADGPLATSDDYLDADIHAAQKRLADQLAAELGDRPRLDYWDMIAGVAARACTLGVIGPYDLAGVLGSYGHDTMDEDSAGADMMWEVWSTNAVEGSTAEFGGYGGPGYDEEELRVRGDRLIPPGSINGPLALVLTEFLHG</sequence>
<proteinExistence type="predicted"/>